<dbReference type="HAMAP" id="MF_00036_B">
    <property type="entry name" value="Ala_tRNA_synth_B"/>
    <property type="match status" value="1"/>
</dbReference>
<keyword evidence="8 18" id="KW-0862">Zinc</keyword>
<dbReference type="Pfam" id="PF01411">
    <property type="entry name" value="tRNA-synt_2c"/>
    <property type="match status" value="1"/>
</dbReference>
<organism evidence="22 23">
    <name type="scientific">Mortierella alpina</name>
    <name type="common">Oleaginous fungus</name>
    <name type="synonym">Mortierella renispora</name>
    <dbReference type="NCBI Taxonomy" id="64518"/>
    <lineage>
        <taxon>Eukaryota</taxon>
        <taxon>Fungi</taxon>
        <taxon>Fungi incertae sedis</taxon>
        <taxon>Mucoromycota</taxon>
        <taxon>Mortierellomycotina</taxon>
        <taxon>Mortierellomycetes</taxon>
        <taxon>Mortierellales</taxon>
        <taxon>Mortierellaceae</taxon>
        <taxon>Mortierella</taxon>
    </lineage>
</organism>
<keyword evidence="4 18" id="KW-0436">Ligase</keyword>
<dbReference type="InterPro" id="IPR036915">
    <property type="entry name" value="Cyclin-like_sf"/>
</dbReference>
<feature type="compositionally biased region" description="Polar residues" evidence="20">
    <location>
        <begin position="1"/>
        <end position="11"/>
    </location>
</feature>
<keyword evidence="13 18" id="KW-0496">Mitochondrion</keyword>
<evidence type="ECO:0000256" key="7">
    <source>
        <dbReference type="ARBA" id="ARBA00022741"/>
    </source>
</evidence>
<dbReference type="GO" id="GO:0008270">
    <property type="term" value="F:zinc ion binding"/>
    <property type="evidence" value="ECO:0007669"/>
    <property type="project" value="UniProtKB-UniRule"/>
</dbReference>
<dbReference type="EC" id="6.1.1.7" evidence="18"/>
<dbReference type="EMBL" id="JAIFTL010000240">
    <property type="protein sequence ID" value="KAG9320988.1"/>
    <property type="molecule type" value="Genomic_DNA"/>
</dbReference>
<proteinExistence type="inferred from homology"/>
<keyword evidence="3 18" id="KW-0820">tRNA-binding</keyword>
<dbReference type="GO" id="GO:0051301">
    <property type="term" value="P:cell division"/>
    <property type="evidence" value="ECO:0007669"/>
    <property type="project" value="UniProtKB-KW"/>
</dbReference>
<dbReference type="PANTHER" id="PTHR11777">
    <property type="entry name" value="ALANYL-TRNA SYNTHETASE"/>
    <property type="match status" value="1"/>
</dbReference>
<dbReference type="Gene3D" id="2.40.30.130">
    <property type="match status" value="1"/>
</dbReference>
<feature type="region of interest" description="Disordered" evidence="20">
    <location>
        <begin position="124"/>
        <end position="218"/>
    </location>
</feature>
<dbReference type="PROSITE" id="PS50860">
    <property type="entry name" value="AA_TRNA_LIGASE_II_ALA"/>
    <property type="match status" value="1"/>
</dbReference>
<dbReference type="InterPro" id="IPR003156">
    <property type="entry name" value="DHHA1_dom"/>
</dbReference>
<comment type="subcellular location">
    <subcellularLocation>
        <location evidence="18">Mitochondrion</location>
    </subcellularLocation>
    <subcellularLocation>
        <location evidence="18">Cytoplasm</location>
    </subcellularLocation>
</comment>
<dbReference type="Pfam" id="PF02272">
    <property type="entry name" value="DHHA1"/>
    <property type="match status" value="1"/>
</dbReference>
<dbReference type="Pfam" id="PF00134">
    <property type="entry name" value="Cyclin_N"/>
    <property type="match status" value="1"/>
</dbReference>
<keyword evidence="10 18" id="KW-0694">RNA-binding</keyword>
<comment type="similarity">
    <text evidence="1">Belongs to the class-II aminoacyl-tRNA synthetase family. Alax-L subfamily.</text>
</comment>
<dbReference type="InterPro" id="IPR018163">
    <property type="entry name" value="Thr/Ala-tRNA-synth_IIc_edit"/>
</dbReference>
<keyword evidence="15" id="KW-0131">Cell cycle</keyword>
<dbReference type="InterPro" id="IPR048258">
    <property type="entry name" value="Cyclins_cyclin-box"/>
</dbReference>
<evidence type="ECO:0000256" key="5">
    <source>
        <dbReference type="ARBA" id="ARBA00022618"/>
    </source>
</evidence>
<evidence type="ECO:0000256" key="12">
    <source>
        <dbReference type="ARBA" id="ARBA00023127"/>
    </source>
</evidence>
<feature type="region of interest" description="Disordered" evidence="20">
    <location>
        <begin position="1"/>
        <end position="81"/>
    </location>
</feature>
<evidence type="ECO:0000259" key="21">
    <source>
        <dbReference type="PROSITE" id="PS50860"/>
    </source>
</evidence>
<dbReference type="InterPro" id="IPR023033">
    <property type="entry name" value="Ala_tRNA_ligase_euk/bac"/>
</dbReference>
<dbReference type="Proteomes" id="UP000717515">
    <property type="component" value="Unassembled WGS sequence"/>
</dbReference>
<dbReference type="FunFam" id="2.40.30.130:FF:000004">
    <property type="entry name" value="Alanine--tRNA ligase"/>
    <property type="match status" value="1"/>
</dbReference>
<dbReference type="GO" id="GO:0000049">
    <property type="term" value="F:tRNA binding"/>
    <property type="evidence" value="ECO:0007669"/>
    <property type="project" value="UniProtKB-KW"/>
</dbReference>
<dbReference type="InterPro" id="IPR050058">
    <property type="entry name" value="Ala-tRNA_ligase"/>
</dbReference>
<dbReference type="PRINTS" id="PR00980">
    <property type="entry name" value="TRNASYNTHALA"/>
</dbReference>
<feature type="compositionally biased region" description="Basic and acidic residues" evidence="20">
    <location>
        <begin position="1513"/>
        <end position="1547"/>
    </location>
</feature>
<comment type="cofactor">
    <cofactor evidence="18">
        <name>Zn(2+)</name>
        <dbReference type="ChEBI" id="CHEBI:29105"/>
    </cofactor>
    <text evidence="18">Binds 1 zinc ion per subunit.</text>
</comment>
<dbReference type="Gene3D" id="3.30.980.10">
    <property type="entry name" value="Threonyl-trna Synthetase, Chain A, domain 2"/>
    <property type="match status" value="1"/>
</dbReference>
<dbReference type="GO" id="GO:0004813">
    <property type="term" value="F:alanine-tRNA ligase activity"/>
    <property type="evidence" value="ECO:0007669"/>
    <property type="project" value="UniProtKB-UniRule"/>
</dbReference>
<dbReference type="SUPFAM" id="SSF101353">
    <property type="entry name" value="Putative anticodon-binding domain of alanyl-tRNA synthetase (AlaRS)"/>
    <property type="match status" value="1"/>
</dbReference>
<comment type="domain">
    <text evidence="18">Consists of three domains; the N-terminal catalytic domain, the editing domain and the C-terminal C-Ala domain. The editing domain removes incorrectly charged amino acids, while the C-Ala domain, along with tRNA(Ala), serves as a bridge to cooperatively bring together the editing and aminoacylation centers thus stimulating deacylation of misacylated tRNAs.</text>
</comment>
<dbReference type="Pfam" id="PF26023">
    <property type="entry name" value="ALA1"/>
    <property type="match status" value="1"/>
</dbReference>
<comment type="catalytic activity">
    <reaction evidence="16 18">
        <text>tRNA(Ala) + L-alanine + ATP = L-alanyl-tRNA(Ala) + AMP + diphosphate</text>
        <dbReference type="Rhea" id="RHEA:12540"/>
        <dbReference type="Rhea" id="RHEA-COMP:9657"/>
        <dbReference type="Rhea" id="RHEA-COMP:9923"/>
        <dbReference type="ChEBI" id="CHEBI:30616"/>
        <dbReference type="ChEBI" id="CHEBI:33019"/>
        <dbReference type="ChEBI" id="CHEBI:57972"/>
        <dbReference type="ChEBI" id="CHEBI:78442"/>
        <dbReference type="ChEBI" id="CHEBI:78497"/>
        <dbReference type="ChEBI" id="CHEBI:456215"/>
        <dbReference type="EC" id="6.1.1.7"/>
    </reaction>
</comment>
<dbReference type="SMART" id="SM01332">
    <property type="entry name" value="Cyclin_C"/>
    <property type="match status" value="1"/>
</dbReference>
<keyword evidence="6 18" id="KW-0479">Metal-binding</keyword>
<feature type="compositionally biased region" description="Polar residues" evidence="20">
    <location>
        <begin position="167"/>
        <end position="187"/>
    </location>
</feature>
<dbReference type="GO" id="GO:0005739">
    <property type="term" value="C:mitochondrion"/>
    <property type="evidence" value="ECO:0007669"/>
    <property type="project" value="UniProtKB-SubCell"/>
</dbReference>
<dbReference type="Gene3D" id="1.10.472.10">
    <property type="entry name" value="Cyclin-like"/>
    <property type="match status" value="2"/>
</dbReference>
<dbReference type="GO" id="GO:0070143">
    <property type="term" value="P:mitochondrial alanyl-tRNA aminoacylation"/>
    <property type="evidence" value="ECO:0007669"/>
    <property type="project" value="UniProtKB-UniRule"/>
</dbReference>
<dbReference type="InterPro" id="IPR006671">
    <property type="entry name" value="Cyclin_N"/>
</dbReference>
<evidence type="ECO:0000256" key="6">
    <source>
        <dbReference type="ARBA" id="ARBA00022723"/>
    </source>
</evidence>
<dbReference type="InterPro" id="IPR045864">
    <property type="entry name" value="aa-tRNA-synth_II/BPL/LPL"/>
</dbReference>
<evidence type="ECO:0000256" key="2">
    <source>
        <dbReference type="ARBA" id="ARBA00022490"/>
    </source>
</evidence>
<dbReference type="SUPFAM" id="SSF50447">
    <property type="entry name" value="Translation proteins"/>
    <property type="match status" value="1"/>
</dbReference>
<dbReference type="InterPro" id="IPR018162">
    <property type="entry name" value="Ala-tRNA-ligase_IIc_anticod-bd"/>
</dbReference>
<name>A0A9P7ZYE8_MORAP</name>
<evidence type="ECO:0000256" key="4">
    <source>
        <dbReference type="ARBA" id="ARBA00022598"/>
    </source>
</evidence>
<dbReference type="GO" id="GO:0005524">
    <property type="term" value="F:ATP binding"/>
    <property type="evidence" value="ECO:0007669"/>
    <property type="project" value="UniProtKB-UniRule"/>
</dbReference>
<evidence type="ECO:0000256" key="11">
    <source>
        <dbReference type="ARBA" id="ARBA00022917"/>
    </source>
</evidence>
<evidence type="ECO:0000256" key="3">
    <source>
        <dbReference type="ARBA" id="ARBA00022555"/>
    </source>
</evidence>
<feature type="binding site" evidence="18">
    <location>
        <position position="1187"/>
    </location>
    <ligand>
        <name>Zn(2+)</name>
        <dbReference type="ChEBI" id="CHEBI:29105"/>
    </ligand>
</feature>
<dbReference type="PANTHER" id="PTHR11777:SF9">
    <property type="entry name" value="ALANINE--TRNA LIGASE, CYTOPLASMIC"/>
    <property type="match status" value="1"/>
</dbReference>
<evidence type="ECO:0000256" key="20">
    <source>
        <dbReference type="SAM" id="MobiDB-lite"/>
    </source>
</evidence>
<evidence type="ECO:0000256" key="8">
    <source>
        <dbReference type="ARBA" id="ARBA00022833"/>
    </source>
</evidence>
<evidence type="ECO:0000256" key="17">
    <source>
        <dbReference type="ARBA" id="ARBA00055137"/>
    </source>
</evidence>
<dbReference type="SMART" id="SM00863">
    <property type="entry name" value="tRNA_SAD"/>
    <property type="match status" value="1"/>
</dbReference>
<evidence type="ECO:0000256" key="1">
    <source>
        <dbReference type="ARBA" id="ARBA00008429"/>
    </source>
</evidence>
<dbReference type="FunFam" id="3.10.310.40:FF:000003">
    <property type="entry name" value="Alanine--tRNA ligase"/>
    <property type="match status" value="1"/>
</dbReference>
<dbReference type="Gene3D" id="3.10.310.40">
    <property type="match status" value="1"/>
</dbReference>
<accession>A0A9P7ZYE8</accession>
<feature type="binding site" evidence="18">
    <location>
        <position position="1310"/>
    </location>
    <ligand>
        <name>Zn(2+)</name>
        <dbReference type="ChEBI" id="CHEBI:29105"/>
    </ligand>
</feature>
<feature type="compositionally biased region" description="Polar residues" evidence="20">
    <location>
        <begin position="195"/>
        <end position="206"/>
    </location>
</feature>
<keyword evidence="5" id="KW-0132">Cell division</keyword>
<dbReference type="InterPro" id="IPR018164">
    <property type="entry name" value="Ala-tRNA-synth_IIc_N"/>
</dbReference>
<evidence type="ECO:0000256" key="13">
    <source>
        <dbReference type="ARBA" id="ARBA00023128"/>
    </source>
</evidence>
<evidence type="ECO:0000256" key="16">
    <source>
        <dbReference type="ARBA" id="ARBA00048300"/>
    </source>
</evidence>
<gene>
    <name evidence="18" type="primary">ALA1</name>
    <name evidence="22" type="ORF">KVV02_007716</name>
</gene>
<dbReference type="SUPFAM" id="SSF55186">
    <property type="entry name" value="ThrRS/AlaRS common domain"/>
    <property type="match status" value="1"/>
</dbReference>
<evidence type="ECO:0000313" key="23">
    <source>
        <dbReference type="Proteomes" id="UP000717515"/>
    </source>
</evidence>
<comment type="caution">
    <text evidence="22">The sequence shown here is derived from an EMBL/GenBank/DDBJ whole genome shotgun (WGS) entry which is preliminary data.</text>
</comment>
<dbReference type="FunFam" id="3.30.930.10:FF:000011">
    <property type="entry name" value="Alanine--tRNA ligase, cytoplasmic"/>
    <property type="match status" value="1"/>
</dbReference>
<dbReference type="SMART" id="SM00385">
    <property type="entry name" value="CYCLIN"/>
    <property type="match status" value="2"/>
</dbReference>
<dbReference type="InterPro" id="IPR002318">
    <property type="entry name" value="Ala-tRNA-lgiase_IIc"/>
</dbReference>
<dbReference type="Pfam" id="PF02984">
    <property type="entry name" value="Cyclin_C"/>
    <property type="match status" value="1"/>
</dbReference>
<evidence type="ECO:0000256" key="19">
    <source>
        <dbReference type="RuleBase" id="RU000383"/>
    </source>
</evidence>
<keyword evidence="11 18" id="KW-0648">Protein biosynthesis</keyword>
<evidence type="ECO:0000256" key="14">
    <source>
        <dbReference type="ARBA" id="ARBA00023146"/>
    </source>
</evidence>
<dbReference type="SUPFAM" id="SSF55681">
    <property type="entry name" value="Class II aaRS and biotin synthetases"/>
    <property type="match status" value="1"/>
</dbReference>
<evidence type="ECO:0000313" key="22">
    <source>
        <dbReference type="EMBL" id="KAG9320988.1"/>
    </source>
</evidence>
<dbReference type="SUPFAM" id="SSF47954">
    <property type="entry name" value="Cyclin-like"/>
    <property type="match status" value="2"/>
</dbReference>
<dbReference type="NCBIfam" id="TIGR00344">
    <property type="entry name" value="alaS"/>
    <property type="match status" value="1"/>
</dbReference>
<dbReference type="CDD" id="cd00673">
    <property type="entry name" value="AlaRS_core"/>
    <property type="match status" value="1"/>
</dbReference>
<dbReference type="InterPro" id="IPR018165">
    <property type="entry name" value="Ala-tRNA-synth_IIc_core"/>
</dbReference>
<dbReference type="InterPro" id="IPR012947">
    <property type="entry name" value="tRNA_SAD"/>
</dbReference>
<evidence type="ECO:0000256" key="18">
    <source>
        <dbReference type="HAMAP-Rule" id="MF_03133"/>
    </source>
</evidence>
<feature type="binding site" evidence="18">
    <location>
        <position position="1191"/>
    </location>
    <ligand>
        <name>Zn(2+)</name>
        <dbReference type="ChEBI" id="CHEBI:29105"/>
    </ligand>
</feature>
<sequence length="1547" mass="171993">MVAQHQHSLQHASRLPATSHPHRDTRSRSRIPPPRIFTNDENRPPASLPSQSLIHKGNSNNPNSRNQHLRQHLPPQHGKIHKSTAVTSLTVAAAAAAHSKIYGKPPSKPVLAQKQALDDVTNVKPAAVRHSSHEAKQPQELQQQQHRQEGRRQGLPRHTRVPPVQLSAPTQIPAQTPARTRRIQSSLPVAPLTRALSTSAVSSTHGPHTRVSKRLSTPTTLLLSRPTEQAIPAAAGRQQAQIQATKMTASIAVTDRAVSRAPPAPKARAEKRHRTQVPAEARPSAMSVSRPLNNRKARINDATDIAPATQQHPATRLRKGGLPLIPSVPVFDSPVYLDMDMMEMEIKLLPDPHYMNKQSDLKWQYRVHLIEWLVQVHDRFDLLQETIHLCVNYLDRFLSRVIVPIDQLQLAGTAALLLASKFEEIQSPAVAELVYLGGDAYTPAAVRRAEIDMLRALNYDMGAPGPMSFLRRISRADNYDPEIRTLAKYLVDLTLCDHRFIAVPSSMVAAVSYCASMRLLSSGTWTAQHEFFSGYAEATLSGPLNVLLTLLEQPMQSLFAKYQHERYMHASDYVQELGHTQRMTFRPDHWTAVRVRETFISYFRDTYGHTFVPSSSTIPHEDPTLLFANAGMNQYKPIFLGTIDPNTDFGKLTRAVNSQKCIRAGGKHNDLDDVGKDTYHHTYFEMLGNWSFGDYFKKEAIDMGWKLLTEVFGLSKDRLYVTYFGGDEKQGLAPDLEAKELWLKVGVPENRILPGSIKDNFWEMGEQGPCGPCSEIHYDRIGGRDVAHLVNEDDPNVIEVWNIVFMAFNREADGSLRPLPNKHIDTGMGFERLVSILQDKPSNYDTDVFTPIFKTIQEVTGARAYTGLLGAEDKDGIDMAYRVIADHVRTLTFAISDGGVPSNEGRGYVLRRILRRGCRYARRKFGVQIGTFFSSLVDTVLAEFGDFFPEIRSRVEDVKEILNEEEEAFSRTLDRGEKLFDGYLQKALEAKATHLSGADVWRLYDTYGFPVDLTRLMAEESGISVDEEEFSRQQEAAKALSRAGKGSGAGAGEVIAFDVHDIAAVDAKGTVPKTDDSFKYKSGNINAKVKLIYRNHEFPEDTSAIEEQKSFGILLDRTNLYAEQGGQEYDTGSITVDGKAEFVVENVQVYGGYVLHTGYLKYGTLKVDDEVVVQFDELRRWPLRNNHTGTHVLNYALREIMGTVVDQKGSLVAPEKLRFDFTSKNGMTPQQIHETDLMVSDFIKRSLAVYSQEVPLSIAKQINGLRAVFGEVYPDPVRVVSIGYDVNEILKDVSNEKWSKTSIEFCGGTHVAKTSDIKQFVIIEETGIAKGIRRIVAVTGEEAHQAEKVANEFEQKLSHVGSGALSSSELEQQLKVLGKELDEIVISAYKKSVFKERFAGIKKAFDDADKARKAKQVKDAVDQCKQYFETNPESQVFVALLDVGSNAKATGAVVTHVKTQLKNKAAYVFSVDESNGKVSHACVVGQEILNGSSGLKATEWADVVVQIIGGRKGGKDDSAQGAGEHADKVQEAMDAAKKHAESKLKQA</sequence>
<keyword evidence="12 19" id="KW-0195">Cyclin</keyword>
<dbReference type="InterPro" id="IPR009000">
    <property type="entry name" value="Transl_B-barrel_sf"/>
</dbReference>
<feature type="binding site" evidence="18">
    <location>
        <position position="1306"/>
    </location>
    <ligand>
        <name>Zn(2+)</name>
        <dbReference type="ChEBI" id="CHEBI:29105"/>
    </ligand>
</feature>
<feature type="region of interest" description="Disordered" evidence="20">
    <location>
        <begin position="256"/>
        <end position="288"/>
    </location>
</feature>
<dbReference type="Gene3D" id="3.30.930.10">
    <property type="entry name" value="Bira Bifunctional Protein, Domain 2"/>
    <property type="match status" value="1"/>
</dbReference>
<dbReference type="PROSITE" id="PS00292">
    <property type="entry name" value="CYCLINS"/>
    <property type="match status" value="1"/>
</dbReference>
<dbReference type="GO" id="GO:0002161">
    <property type="term" value="F:aminoacyl-tRNA deacylase activity"/>
    <property type="evidence" value="ECO:0007669"/>
    <property type="project" value="TreeGrafter"/>
</dbReference>
<feature type="region of interest" description="Disordered" evidence="20">
    <location>
        <begin position="1512"/>
        <end position="1547"/>
    </location>
</feature>
<dbReference type="InterPro" id="IPR013763">
    <property type="entry name" value="Cyclin-like_dom"/>
</dbReference>
<keyword evidence="9 18" id="KW-0067">ATP-binding</keyword>
<feature type="domain" description="Alanyl-transfer RNA synthetases family profile" evidence="21">
    <location>
        <begin position="590"/>
        <end position="1349"/>
    </location>
</feature>
<keyword evidence="2 18" id="KW-0963">Cytoplasm</keyword>
<dbReference type="InterPro" id="IPR004367">
    <property type="entry name" value="Cyclin_C-dom"/>
</dbReference>
<comment type="function">
    <text evidence="17 18">Catalyzes the attachment of alanine to tRNA(Ala) in a two-step reaction: alanine is first activated by ATP to form Ala-AMP and then transferred to the acceptor end of tRNA(Ala). Also edits incorrectly charged tRNA(Ala) via its editing domain.</text>
</comment>
<dbReference type="InterPro" id="IPR059090">
    <property type="entry name" value="ALA1_helical"/>
</dbReference>
<dbReference type="Pfam" id="PF07973">
    <property type="entry name" value="tRNA_SAD"/>
    <property type="match status" value="1"/>
</dbReference>
<keyword evidence="7 18" id="KW-0547">Nucleotide-binding</keyword>
<dbReference type="FunFam" id="3.30.980.10:FF:000004">
    <property type="entry name" value="Alanine--tRNA ligase, cytoplasmic"/>
    <property type="match status" value="1"/>
</dbReference>
<comment type="subunit">
    <text evidence="18">Monomer.</text>
</comment>
<evidence type="ECO:0000256" key="15">
    <source>
        <dbReference type="ARBA" id="ARBA00023306"/>
    </source>
</evidence>
<comment type="similarity">
    <text evidence="19">Belongs to the cyclin family.</text>
</comment>
<evidence type="ECO:0000256" key="9">
    <source>
        <dbReference type="ARBA" id="ARBA00022840"/>
    </source>
</evidence>
<keyword evidence="14 18" id="KW-0030">Aminoacyl-tRNA synthetase</keyword>
<feature type="compositionally biased region" description="Polar residues" evidence="20">
    <location>
        <begin position="48"/>
        <end position="66"/>
    </location>
</feature>
<dbReference type="FunFam" id="1.10.472.10:FF:000001">
    <property type="entry name" value="G2/mitotic-specific cyclin"/>
    <property type="match status" value="1"/>
</dbReference>
<evidence type="ECO:0000256" key="10">
    <source>
        <dbReference type="ARBA" id="ARBA00022884"/>
    </source>
</evidence>
<reference evidence="22" key="1">
    <citation type="submission" date="2021-07" db="EMBL/GenBank/DDBJ databases">
        <title>Draft genome of Mortierella alpina, strain LL118, isolated from an aspen leaf litter sample.</title>
        <authorList>
            <person name="Yang S."/>
            <person name="Vinatzer B.A."/>
        </authorList>
    </citation>
    <scope>NUCLEOTIDE SEQUENCE</scope>
    <source>
        <strain evidence="22">LL118</strain>
    </source>
</reference>
<protein>
    <recommendedName>
        <fullName evidence="18">Alanine--tRNA ligase</fullName>
        <ecNumber evidence="18">6.1.1.7</ecNumber>
    </recommendedName>
    <alternativeName>
        <fullName evidence="18">Alanyl-tRNA synthetase</fullName>
        <shortName evidence="18">AlaRS</shortName>
    </alternativeName>
</protein>